<dbReference type="WBParaSite" id="PDA_v2.g17084.t1">
    <property type="protein sequence ID" value="PDA_v2.g17084.t1"/>
    <property type="gene ID" value="PDA_v2.g17084"/>
</dbReference>
<dbReference type="Pfam" id="PF22486">
    <property type="entry name" value="MATH_2"/>
    <property type="match status" value="1"/>
</dbReference>
<proteinExistence type="predicted"/>
<dbReference type="SUPFAM" id="SSF49599">
    <property type="entry name" value="TRAF domain-like"/>
    <property type="match status" value="1"/>
</dbReference>
<evidence type="ECO:0000313" key="4">
    <source>
        <dbReference type="WBParaSite" id="PDA_v2.g17084.t1"/>
    </source>
</evidence>
<keyword evidence="1" id="KW-0175">Coiled coil</keyword>
<dbReference type="InterPro" id="IPR008974">
    <property type="entry name" value="TRAF-like"/>
</dbReference>
<dbReference type="PANTHER" id="PTHR46236:SF35">
    <property type="entry name" value="MATH DOMAIN-CONTAINING PROTEIN"/>
    <property type="match status" value="1"/>
</dbReference>
<reference evidence="4" key="1">
    <citation type="submission" date="2022-11" db="UniProtKB">
        <authorList>
            <consortium name="WormBaseParasite"/>
        </authorList>
    </citation>
    <scope>IDENTIFICATION</scope>
</reference>
<feature type="domain" description="MATH" evidence="2">
    <location>
        <begin position="19"/>
        <end position="147"/>
    </location>
</feature>
<dbReference type="AlphaFoldDB" id="A0A914PFQ2"/>
<sequence>MEAEKAINNFFDIQDSKYFTKFIWKIENFSQINSDIGNRVDSCIFCCPNYPDIRFRLGINPNGSSDINKGFLSVYLWIGTSVDIYSRISMELLNNKYESKYIKERQDTVYNNSDQGWGFDQFCHRNIVLDQDNGYLDKDILTIRCKIFIKFYEL</sequence>
<name>A0A914PFQ2_9BILA</name>
<dbReference type="PROSITE" id="PS50144">
    <property type="entry name" value="MATH"/>
    <property type="match status" value="1"/>
</dbReference>
<dbReference type="Proteomes" id="UP000887578">
    <property type="component" value="Unplaced"/>
</dbReference>
<protein>
    <submittedName>
        <fullName evidence="4">MATH domain-containing protein</fullName>
    </submittedName>
</protein>
<evidence type="ECO:0000256" key="1">
    <source>
        <dbReference type="ARBA" id="ARBA00023054"/>
    </source>
</evidence>
<dbReference type="Gene3D" id="2.60.210.10">
    <property type="entry name" value="Apoptosis, Tumor Necrosis Factor Receptor Associated Protein 2, Chain A"/>
    <property type="match status" value="1"/>
</dbReference>
<dbReference type="InterPro" id="IPR002083">
    <property type="entry name" value="MATH/TRAF_dom"/>
</dbReference>
<keyword evidence="3" id="KW-1185">Reference proteome</keyword>
<accession>A0A914PFQ2</accession>
<dbReference type="PANTHER" id="PTHR46236">
    <property type="entry name" value="TRAF-LIKE SUPERFAMILY PROTEIN"/>
    <property type="match status" value="1"/>
</dbReference>
<evidence type="ECO:0000259" key="2">
    <source>
        <dbReference type="PROSITE" id="PS50144"/>
    </source>
</evidence>
<evidence type="ECO:0000313" key="3">
    <source>
        <dbReference type="Proteomes" id="UP000887578"/>
    </source>
</evidence>
<dbReference type="InterPro" id="IPR050804">
    <property type="entry name" value="MCC"/>
</dbReference>
<organism evidence="3 4">
    <name type="scientific">Panagrolaimus davidi</name>
    <dbReference type="NCBI Taxonomy" id="227884"/>
    <lineage>
        <taxon>Eukaryota</taxon>
        <taxon>Metazoa</taxon>
        <taxon>Ecdysozoa</taxon>
        <taxon>Nematoda</taxon>
        <taxon>Chromadorea</taxon>
        <taxon>Rhabditida</taxon>
        <taxon>Tylenchina</taxon>
        <taxon>Panagrolaimomorpha</taxon>
        <taxon>Panagrolaimoidea</taxon>
        <taxon>Panagrolaimidae</taxon>
        <taxon>Panagrolaimus</taxon>
    </lineage>
</organism>